<dbReference type="AlphaFoldDB" id="A0A6C0EDT9"/>
<sequence>MEDIIKEIRKRICNSKFITSRSSDKEKCIKLFNDLIKENPAQYESLVNLSIKRLIYYYNMTNCLNCIFLSGGKDLWNKKSDELELLLKNSNYDTIVDHSLHYGHTKVSTNNYLIDNMTTDEEFYNFFGEKWNINLDYYLRHAIPLCVNEDLMMKILERNNIVCSIRTLAGGGRKIQFSMKSPSVVKLLGAMNESSKKAIEEEKPYVKTIYDIDIRELKKTCMLGNNVNRNDVITIFNKYKNDHLDRYENLIEFNLKRIFVEVKENKCKKCLLLFGNYSKDDQLIEDMCVDSNYDTRMMNKPTFWSMPEWKRLQFQSPTAYYNYTDWSLRYIGIELTRNQCYMDQLVMDDEFDNFLNLDKNSKDIDVQNLRAYCKLNFEFIVDIDLIKKILDKNNIRFTCTPYYKLNKLGIIECRNFWIDGYILNIDMSTIRNEGIKTYVIGDINTKL</sequence>
<proteinExistence type="predicted"/>
<reference evidence="1" key="1">
    <citation type="journal article" date="2020" name="Nature">
        <title>Giant virus diversity and host interactions through global metagenomics.</title>
        <authorList>
            <person name="Schulz F."/>
            <person name="Roux S."/>
            <person name="Paez-Espino D."/>
            <person name="Jungbluth S."/>
            <person name="Walsh D.A."/>
            <person name="Denef V.J."/>
            <person name="McMahon K.D."/>
            <person name="Konstantinidis K.T."/>
            <person name="Eloe-Fadrosh E.A."/>
            <person name="Kyrpides N.C."/>
            <person name="Woyke T."/>
        </authorList>
    </citation>
    <scope>NUCLEOTIDE SEQUENCE</scope>
    <source>
        <strain evidence="1">GVMAG-M-3300023179-27</strain>
    </source>
</reference>
<protein>
    <submittedName>
        <fullName evidence="1">Uncharacterized protein</fullName>
    </submittedName>
</protein>
<evidence type="ECO:0000313" key="1">
    <source>
        <dbReference type="EMBL" id="QHT26429.1"/>
    </source>
</evidence>
<name>A0A6C0EDT9_9ZZZZ</name>
<organism evidence="1">
    <name type="scientific">viral metagenome</name>
    <dbReference type="NCBI Taxonomy" id="1070528"/>
    <lineage>
        <taxon>unclassified sequences</taxon>
        <taxon>metagenomes</taxon>
        <taxon>organismal metagenomes</taxon>
    </lineage>
</organism>
<accession>A0A6C0EDT9</accession>
<dbReference type="EMBL" id="MN739789">
    <property type="protein sequence ID" value="QHT26429.1"/>
    <property type="molecule type" value="Genomic_DNA"/>
</dbReference>